<dbReference type="Proteomes" id="UP000831189">
    <property type="component" value="Chromosome"/>
</dbReference>
<feature type="coiled-coil region" evidence="1">
    <location>
        <begin position="63"/>
        <end position="90"/>
    </location>
</feature>
<keyword evidence="3" id="KW-1185">Reference proteome</keyword>
<accession>A0ABY4KXG1</accession>
<evidence type="ECO:0000313" key="3">
    <source>
        <dbReference type="Proteomes" id="UP000831189"/>
    </source>
</evidence>
<organism evidence="2 3">
    <name type="scientific">Pseudomonas knackmussii</name>
    <dbReference type="NCBI Taxonomy" id="65741"/>
    <lineage>
        <taxon>Bacteria</taxon>
        <taxon>Pseudomonadati</taxon>
        <taxon>Pseudomonadota</taxon>
        <taxon>Gammaproteobacteria</taxon>
        <taxon>Pseudomonadales</taxon>
        <taxon>Pseudomonadaceae</taxon>
        <taxon>Pseudomonas</taxon>
    </lineage>
</organism>
<dbReference type="EMBL" id="CP096208">
    <property type="protein sequence ID" value="UPQ83932.1"/>
    <property type="molecule type" value="Genomic_DNA"/>
</dbReference>
<sequence length="293" mass="32940">MSMWDDLKKKAVQANPELAEKAAQALKRANELAVEASQKAAPVLKDAADKAAQFAKENAPVAKAKAISVYEEQKIKRAELREQARQDKAARAEYIRTMYDTALRAEDENFLDESFVHLEKELFFFTITGQVLDTQKRSEMQMHTSHHHNGGGGYIYNGTGGVSGGSSSMHLSCHTTTAHEFWIKTLDGKEACFGFPDSRVQMRNSQWLTLVFVGVRGTNQGVMCSIYNHAAQEHMRVMDSAQIDRYFALHTEVPGFFNKKEVEATYHRLLRELSLRLTQIGDHVALHNHVPSS</sequence>
<name>A0ABY4KXG1_9PSED</name>
<keyword evidence="1" id="KW-0175">Coiled coil</keyword>
<protein>
    <submittedName>
        <fullName evidence="2">Uncharacterized protein</fullName>
    </submittedName>
</protein>
<evidence type="ECO:0000256" key="1">
    <source>
        <dbReference type="SAM" id="Coils"/>
    </source>
</evidence>
<evidence type="ECO:0000313" key="2">
    <source>
        <dbReference type="EMBL" id="UPQ83932.1"/>
    </source>
</evidence>
<reference evidence="2 3" key="1">
    <citation type="submission" date="2022-04" db="EMBL/GenBank/DDBJ databases">
        <title>Pseudomonas knackmussii B09-2.</title>
        <authorList>
            <person name="Deng Y."/>
        </authorList>
    </citation>
    <scope>NUCLEOTIDE SEQUENCE [LARGE SCALE GENOMIC DNA]</scope>
    <source>
        <strain evidence="2 3">B09-2</strain>
    </source>
</reference>
<proteinExistence type="predicted"/>
<gene>
    <name evidence="2" type="ORF">M0M42_05870</name>
</gene>